<organism evidence="3 4">
    <name type="scientific">Helianthus annuus</name>
    <name type="common">Common sunflower</name>
    <dbReference type="NCBI Taxonomy" id="4232"/>
    <lineage>
        <taxon>Eukaryota</taxon>
        <taxon>Viridiplantae</taxon>
        <taxon>Streptophyta</taxon>
        <taxon>Embryophyta</taxon>
        <taxon>Tracheophyta</taxon>
        <taxon>Spermatophyta</taxon>
        <taxon>Magnoliopsida</taxon>
        <taxon>eudicotyledons</taxon>
        <taxon>Gunneridae</taxon>
        <taxon>Pentapetalae</taxon>
        <taxon>asterids</taxon>
        <taxon>campanulids</taxon>
        <taxon>Asterales</taxon>
        <taxon>Asteraceae</taxon>
        <taxon>Asteroideae</taxon>
        <taxon>Heliantheae alliance</taxon>
        <taxon>Heliantheae</taxon>
        <taxon>Helianthus</taxon>
    </lineage>
</organism>
<keyword evidence="4" id="KW-1185">Reference proteome</keyword>
<evidence type="ECO:0000256" key="1">
    <source>
        <dbReference type="SAM" id="MobiDB-lite"/>
    </source>
</evidence>
<feature type="region of interest" description="Disordered" evidence="1">
    <location>
        <begin position="154"/>
        <end position="199"/>
    </location>
</feature>
<reference evidence="3" key="2">
    <citation type="submission" date="2020-06" db="EMBL/GenBank/DDBJ databases">
        <title>Helianthus annuus Genome sequencing and assembly Release 2.</title>
        <authorList>
            <person name="Gouzy J."/>
            <person name="Langlade N."/>
            <person name="Munos S."/>
        </authorList>
    </citation>
    <scope>NUCLEOTIDE SEQUENCE</scope>
    <source>
        <tissue evidence="3">Leaves</tissue>
    </source>
</reference>
<dbReference type="PANTHER" id="PTHR34835:SF90">
    <property type="entry name" value="AMINOTRANSFERASE-LIKE PLANT MOBILE DOMAIN-CONTAINING PROTEIN"/>
    <property type="match status" value="1"/>
</dbReference>
<dbReference type="Proteomes" id="UP000215914">
    <property type="component" value="Unassembled WGS sequence"/>
</dbReference>
<evidence type="ECO:0000256" key="2">
    <source>
        <dbReference type="SAM" id="Phobius"/>
    </source>
</evidence>
<accession>A0A9K3JFE0</accession>
<feature type="compositionally biased region" description="Basic and acidic residues" evidence="1">
    <location>
        <begin position="157"/>
        <end position="195"/>
    </location>
</feature>
<comment type="caution">
    <text evidence="3">The sequence shown here is derived from an EMBL/GenBank/DDBJ whole genome shotgun (WGS) entry which is preliminary data.</text>
</comment>
<sequence>MCIVVRLLRSKKSEAKPGAKSESEAKSEANEGIISPGVKKLATKTVRKRVIRAVNWRSIWTRLSPHQLLMGLDALSENQKVIVKDVGFGSILKLKTDNLPSKLSHFVVDKFSEKEMVIKLNSGNKKVDEDVISGLLGLRNSGVVLNCQRKEKKKDKKTYDGKKEKQKEQKGEKQVNIRQKKGERGGNKEIKGEVNKEEEEDDDEKCGTYGKWTKLYEGCAVTPSRIVERIIDNQDEVGIIFKYDLLALFMNTMVEIKKDGTCTTEFPESLGEDIVVEDVNWCKYICDTIKISKDGWQRDSMSKYFNGALTILVMIYVVISIRFGQVRYHSGRKTC</sequence>
<gene>
    <name evidence="3" type="ORF">HanXRQr2_Chr03g0100841</name>
</gene>
<reference evidence="3" key="1">
    <citation type="journal article" date="2017" name="Nature">
        <title>The sunflower genome provides insights into oil metabolism, flowering and Asterid evolution.</title>
        <authorList>
            <person name="Badouin H."/>
            <person name="Gouzy J."/>
            <person name="Grassa C.J."/>
            <person name="Murat F."/>
            <person name="Staton S.E."/>
            <person name="Cottret L."/>
            <person name="Lelandais-Briere C."/>
            <person name="Owens G.L."/>
            <person name="Carrere S."/>
            <person name="Mayjonade B."/>
            <person name="Legrand L."/>
            <person name="Gill N."/>
            <person name="Kane N.C."/>
            <person name="Bowers J.E."/>
            <person name="Hubner S."/>
            <person name="Bellec A."/>
            <person name="Berard A."/>
            <person name="Berges H."/>
            <person name="Blanchet N."/>
            <person name="Boniface M.C."/>
            <person name="Brunel D."/>
            <person name="Catrice O."/>
            <person name="Chaidir N."/>
            <person name="Claudel C."/>
            <person name="Donnadieu C."/>
            <person name="Faraut T."/>
            <person name="Fievet G."/>
            <person name="Helmstetter N."/>
            <person name="King M."/>
            <person name="Knapp S.J."/>
            <person name="Lai Z."/>
            <person name="Le Paslier M.C."/>
            <person name="Lippi Y."/>
            <person name="Lorenzon L."/>
            <person name="Mandel J.R."/>
            <person name="Marage G."/>
            <person name="Marchand G."/>
            <person name="Marquand E."/>
            <person name="Bret-Mestries E."/>
            <person name="Morien E."/>
            <person name="Nambeesan S."/>
            <person name="Nguyen T."/>
            <person name="Pegot-Espagnet P."/>
            <person name="Pouilly N."/>
            <person name="Raftis F."/>
            <person name="Sallet E."/>
            <person name="Schiex T."/>
            <person name="Thomas J."/>
            <person name="Vandecasteele C."/>
            <person name="Vares D."/>
            <person name="Vear F."/>
            <person name="Vautrin S."/>
            <person name="Crespi M."/>
            <person name="Mangin B."/>
            <person name="Burke J.M."/>
            <person name="Salse J."/>
            <person name="Munos S."/>
            <person name="Vincourt P."/>
            <person name="Rieseberg L.H."/>
            <person name="Langlade N.B."/>
        </authorList>
    </citation>
    <scope>NUCLEOTIDE SEQUENCE</scope>
    <source>
        <tissue evidence="3">Leaves</tissue>
    </source>
</reference>
<dbReference type="AlphaFoldDB" id="A0A9K3JFE0"/>
<evidence type="ECO:0000313" key="3">
    <source>
        <dbReference type="EMBL" id="KAF5813627.1"/>
    </source>
</evidence>
<name>A0A9K3JFE0_HELAN</name>
<proteinExistence type="predicted"/>
<feature type="transmembrane region" description="Helical" evidence="2">
    <location>
        <begin position="304"/>
        <end position="323"/>
    </location>
</feature>
<keyword evidence="2" id="KW-0472">Membrane</keyword>
<dbReference type="PANTHER" id="PTHR34835">
    <property type="entry name" value="OS07G0283600 PROTEIN-RELATED"/>
    <property type="match status" value="1"/>
</dbReference>
<dbReference type="EMBL" id="MNCJ02000318">
    <property type="protein sequence ID" value="KAF5813627.1"/>
    <property type="molecule type" value="Genomic_DNA"/>
</dbReference>
<protein>
    <submittedName>
        <fullName evidence="3">Uncharacterized protein</fullName>
    </submittedName>
</protein>
<dbReference type="Gramene" id="mRNA:HanXRQr2_Chr03g0100841">
    <property type="protein sequence ID" value="mRNA:HanXRQr2_Chr03g0100841"/>
    <property type="gene ID" value="HanXRQr2_Chr03g0100841"/>
</dbReference>
<keyword evidence="2" id="KW-1133">Transmembrane helix</keyword>
<keyword evidence="2" id="KW-0812">Transmembrane</keyword>
<evidence type="ECO:0000313" key="4">
    <source>
        <dbReference type="Proteomes" id="UP000215914"/>
    </source>
</evidence>